<dbReference type="RefSeq" id="WP_380853097.1">
    <property type="nucleotide sequence ID" value="NZ_JBHSKM010000008.1"/>
</dbReference>
<accession>A0ABW0CJ94</accession>
<evidence type="ECO:0000313" key="1">
    <source>
        <dbReference type="EMBL" id="MFC5215291.1"/>
    </source>
</evidence>
<protein>
    <submittedName>
        <fullName evidence="1">DUF5959 family protein</fullName>
    </submittedName>
</protein>
<comment type="caution">
    <text evidence="1">The sequence shown here is derived from an EMBL/GenBank/DDBJ whole genome shotgun (WGS) entry which is preliminary data.</text>
</comment>
<evidence type="ECO:0000313" key="2">
    <source>
        <dbReference type="Proteomes" id="UP001596263"/>
    </source>
</evidence>
<dbReference type="InterPro" id="IPR046003">
    <property type="entry name" value="DUF5959"/>
</dbReference>
<sequence length="150" mass="16453">MSQGPIDLVHLAGEGNSVVLRITGSRTRRRGERTVDVLTSEFVVDTPFVRGTLAASLFPADLAEWQECLDALDAGAAITWRDAARGPTLSIERDESDERLRVTLRDDVSTLTTVTVTVPLADSWFDDAYDRLEQVRNIFPPATPPVSSDP</sequence>
<keyword evidence="2" id="KW-1185">Reference proteome</keyword>
<reference evidence="2" key="1">
    <citation type="journal article" date="2019" name="Int. J. Syst. Evol. Microbiol.">
        <title>The Global Catalogue of Microorganisms (GCM) 10K type strain sequencing project: providing services to taxonomists for standard genome sequencing and annotation.</title>
        <authorList>
            <consortium name="The Broad Institute Genomics Platform"/>
            <consortium name="The Broad Institute Genome Sequencing Center for Infectious Disease"/>
            <person name="Wu L."/>
            <person name="Ma J."/>
        </authorList>
    </citation>
    <scope>NUCLEOTIDE SEQUENCE [LARGE SCALE GENOMIC DNA]</scope>
    <source>
        <strain evidence="2">KCTC 42586</strain>
    </source>
</reference>
<dbReference type="EMBL" id="JBHSKM010000008">
    <property type="protein sequence ID" value="MFC5215291.1"/>
    <property type="molecule type" value="Genomic_DNA"/>
</dbReference>
<proteinExistence type="predicted"/>
<dbReference type="Proteomes" id="UP001596263">
    <property type="component" value="Unassembled WGS sequence"/>
</dbReference>
<dbReference type="Pfam" id="PF19384">
    <property type="entry name" value="DUF5959"/>
    <property type="match status" value="1"/>
</dbReference>
<name>A0ABW0CJ94_STRCD</name>
<gene>
    <name evidence="1" type="ORF">ACFPQ9_15730</name>
</gene>
<organism evidence="1 2">
    <name type="scientific">Streptomyces coerulescens</name>
    <dbReference type="NCBI Taxonomy" id="29304"/>
    <lineage>
        <taxon>Bacteria</taxon>
        <taxon>Bacillati</taxon>
        <taxon>Actinomycetota</taxon>
        <taxon>Actinomycetes</taxon>
        <taxon>Kitasatosporales</taxon>
        <taxon>Streptomycetaceae</taxon>
        <taxon>Streptomyces</taxon>
    </lineage>
</organism>